<dbReference type="PANTHER" id="PTHR24276:SF91">
    <property type="entry name" value="AT26814P-RELATED"/>
    <property type="match status" value="1"/>
</dbReference>
<evidence type="ECO:0000256" key="6">
    <source>
        <dbReference type="ARBA" id="ARBA00023157"/>
    </source>
</evidence>
<evidence type="ECO:0000256" key="4">
    <source>
        <dbReference type="ARBA" id="ARBA00022801"/>
    </source>
</evidence>
<dbReference type="OrthoDB" id="7850452at2759"/>
<comment type="catalytic activity">
    <reaction evidence="7">
        <text>Preferential cleavage: Arg-|-Xaa, Lys-|-Xaa.</text>
        <dbReference type="EC" id="3.4.21.4"/>
    </reaction>
</comment>
<feature type="chain" id="PRO_5028289843" description="trypsin" evidence="9">
    <location>
        <begin position="22"/>
        <end position="297"/>
    </location>
</feature>
<dbReference type="InterPro" id="IPR050430">
    <property type="entry name" value="Peptidase_S1"/>
</dbReference>
<organism evidence="13">
    <name type="scientific">Drosophila rhopaloa</name>
    <name type="common">Fruit fly</name>
    <dbReference type="NCBI Taxonomy" id="1041015"/>
    <lineage>
        <taxon>Eukaryota</taxon>
        <taxon>Metazoa</taxon>
        <taxon>Ecdysozoa</taxon>
        <taxon>Arthropoda</taxon>
        <taxon>Hexapoda</taxon>
        <taxon>Insecta</taxon>
        <taxon>Pterygota</taxon>
        <taxon>Neoptera</taxon>
        <taxon>Endopterygota</taxon>
        <taxon>Diptera</taxon>
        <taxon>Brachycera</taxon>
        <taxon>Muscomorpha</taxon>
        <taxon>Ephydroidea</taxon>
        <taxon>Drosophilidae</taxon>
        <taxon>Drosophila</taxon>
        <taxon>Sophophora</taxon>
    </lineage>
</organism>
<keyword evidence="2" id="KW-0645">Protease</keyword>
<dbReference type="RefSeq" id="XP_016988935.1">
    <property type="nucleotide sequence ID" value="XM_017133446.1"/>
</dbReference>
<evidence type="ECO:0000256" key="3">
    <source>
        <dbReference type="ARBA" id="ARBA00022729"/>
    </source>
</evidence>
<gene>
    <name evidence="13" type="primary">LOC108051359</name>
    <name evidence="11" type="synonym">108051359</name>
</gene>
<dbReference type="SUPFAM" id="SSF50494">
    <property type="entry name" value="Trypsin-like serine proteases"/>
    <property type="match status" value="1"/>
</dbReference>
<dbReference type="EnsemblMetazoa" id="XM_017133446.1">
    <property type="protein sequence ID" value="XP_016988935.1"/>
    <property type="gene ID" value="LOC108051359"/>
</dbReference>
<dbReference type="InterPro" id="IPR043504">
    <property type="entry name" value="Peptidase_S1_PA_chymotrypsin"/>
</dbReference>
<reference evidence="13" key="2">
    <citation type="submission" date="2025-04" db="UniProtKB">
        <authorList>
            <consortium name="RefSeq"/>
        </authorList>
    </citation>
    <scope>IDENTIFICATION</scope>
</reference>
<name>A0A6P4FEV4_DRORH</name>
<keyword evidence="6" id="KW-1015">Disulfide bond</keyword>
<feature type="signal peptide" evidence="9">
    <location>
        <begin position="1"/>
        <end position="21"/>
    </location>
</feature>
<dbReference type="EC" id="3.4.21.4" evidence="8"/>
<sequence length="297" mass="33838">MSHIILWVLLASELWHHPSWGNVYPYHITRKTPKSKRWWKGPQYNTGRNFGGWLFQVQHTSASVICGASYYSPLLMIASANCIHPHRYDLEGTSVEPTFTEEDIYGLIDTVYTPNEFQQFHLYMDIAVILLQSPIKGKTTEFIKLCSKPIKPGMWTTVYAWGFDSMHMGAQTTNTKSGIVPVEDVETCRKKLRTTDTRLSSTSFCVTHPKNARKCLYDGGAPLTYGTELCGVVSYGPVCTNAGHPGVYTDINKVADFIEDIEYAIKIGLLKRRIPLKKYMEKRSGKKKEKILKHKHR</sequence>
<keyword evidence="3 9" id="KW-0732">Signal</keyword>
<evidence type="ECO:0000313" key="12">
    <source>
        <dbReference type="Proteomes" id="UP001652680"/>
    </source>
</evidence>
<dbReference type="InterPro" id="IPR001254">
    <property type="entry name" value="Trypsin_dom"/>
</dbReference>
<comment type="subcellular location">
    <subcellularLocation>
        <location evidence="1">Secreted</location>
        <location evidence="1">Extracellular space</location>
    </subcellularLocation>
</comment>
<dbReference type="GeneID" id="108051359"/>
<evidence type="ECO:0000313" key="13">
    <source>
        <dbReference type="RefSeq" id="XP_016988935.1"/>
    </source>
</evidence>
<dbReference type="AlphaFoldDB" id="A0A6P4FEV4"/>
<dbReference type="PANTHER" id="PTHR24276">
    <property type="entry name" value="POLYSERASE-RELATED"/>
    <property type="match status" value="1"/>
</dbReference>
<evidence type="ECO:0000259" key="10">
    <source>
        <dbReference type="PROSITE" id="PS50240"/>
    </source>
</evidence>
<keyword evidence="12" id="KW-1185">Reference proteome</keyword>
<evidence type="ECO:0000313" key="11">
    <source>
        <dbReference type="EnsemblMetazoa" id="XP_016988935.1"/>
    </source>
</evidence>
<keyword evidence="5" id="KW-0720">Serine protease</keyword>
<accession>A0A6P4FEV4</accession>
<dbReference type="GO" id="GO:0006508">
    <property type="term" value="P:proteolysis"/>
    <property type="evidence" value="ECO:0007669"/>
    <property type="project" value="UniProtKB-KW"/>
</dbReference>
<dbReference type="GO" id="GO:0004252">
    <property type="term" value="F:serine-type endopeptidase activity"/>
    <property type="evidence" value="ECO:0007669"/>
    <property type="project" value="UniProtKB-EC"/>
</dbReference>
<reference evidence="12" key="1">
    <citation type="journal article" date="2021" name="Elife">
        <title>Highly contiguous assemblies of 101 drosophilid genomes.</title>
        <authorList>
            <person name="Kim B.Y."/>
            <person name="Wang J.R."/>
            <person name="Miller D.E."/>
            <person name="Barmina O."/>
            <person name="Delaney E."/>
            <person name="Thompson A."/>
            <person name="Comeault A.A."/>
            <person name="Peede D."/>
            <person name="D'Agostino E.R."/>
            <person name="Pelaez J."/>
            <person name="Aguilar J.M."/>
            <person name="Haji D."/>
            <person name="Matsunaga T."/>
            <person name="Armstrong E.E."/>
            <person name="Zych M."/>
            <person name="Ogawa Y."/>
            <person name="Stamenkovic-Radak M."/>
            <person name="Jelic M."/>
            <person name="Veselinovic M.S."/>
            <person name="Tanaskovic M."/>
            <person name="Eric P."/>
            <person name="Gao J.J."/>
            <person name="Katoh T.K."/>
            <person name="Toda M.J."/>
            <person name="Watabe H."/>
            <person name="Watada M."/>
            <person name="Davis J.S."/>
            <person name="Moyle L.C."/>
            <person name="Manoli G."/>
            <person name="Bertolini E."/>
            <person name="Kostal V."/>
            <person name="Hawley R.S."/>
            <person name="Takahashi A."/>
            <person name="Jones C.D."/>
            <person name="Price D.K."/>
            <person name="Whiteman N."/>
            <person name="Kopp A."/>
            <person name="Matute D.R."/>
            <person name="Petrov D.A."/>
        </authorList>
    </citation>
    <scope>NUCLEOTIDE SEQUENCE [LARGE SCALE GENOMIC DNA]</scope>
</reference>
<evidence type="ECO:0000256" key="2">
    <source>
        <dbReference type="ARBA" id="ARBA00022670"/>
    </source>
</evidence>
<reference evidence="11" key="3">
    <citation type="submission" date="2025-05" db="UniProtKB">
        <authorList>
            <consortium name="EnsemblMetazoa"/>
        </authorList>
    </citation>
    <scope>IDENTIFICATION</scope>
</reference>
<evidence type="ECO:0000256" key="7">
    <source>
        <dbReference type="ARBA" id="ARBA00036320"/>
    </source>
</evidence>
<feature type="domain" description="Peptidase S1" evidence="10">
    <location>
        <begin position="53"/>
        <end position="266"/>
    </location>
</feature>
<dbReference type="Proteomes" id="UP001652680">
    <property type="component" value="Unassembled WGS sequence"/>
</dbReference>
<proteinExistence type="predicted"/>
<protein>
    <recommendedName>
        <fullName evidence="8">trypsin</fullName>
        <ecNumber evidence="8">3.4.21.4</ecNumber>
    </recommendedName>
</protein>
<evidence type="ECO:0000256" key="8">
    <source>
        <dbReference type="ARBA" id="ARBA00038868"/>
    </source>
</evidence>
<evidence type="ECO:0000256" key="5">
    <source>
        <dbReference type="ARBA" id="ARBA00022825"/>
    </source>
</evidence>
<dbReference type="PROSITE" id="PS50240">
    <property type="entry name" value="TRYPSIN_DOM"/>
    <property type="match status" value="1"/>
</dbReference>
<dbReference type="Pfam" id="PF00089">
    <property type="entry name" value="Trypsin"/>
    <property type="match status" value="1"/>
</dbReference>
<dbReference type="GO" id="GO:0005576">
    <property type="term" value="C:extracellular region"/>
    <property type="evidence" value="ECO:0007669"/>
    <property type="project" value="UniProtKB-SubCell"/>
</dbReference>
<evidence type="ECO:0000256" key="9">
    <source>
        <dbReference type="SAM" id="SignalP"/>
    </source>
</evidence>
<dbReference type="SMART" id="SM00020">
    <property type="entry name" value="Tryp_SPc"/>
    <property type="match status" value="1"/>
</dbReference>
<dbReference type="InterPro" id="IPR009003">
    <property type="entry name" value="Peptidase_S1_PA"/>
</dbReference>
<evidence type="ECO:0000256" key="1">
    <source>
        <dbReference type="ARBA" id="ARBA00004239"/>
    </source>
</evidence>
<dbReference type="Gene3D" id="2.40.10.10">
    <property type="entry name" value="Trypsin-like serine proteases"/>
    <property type="match status" value="2"/>
</dbReference>
<keyword evidence="4" id="KW-0378">Hydrolase</keyword>